<comment type="caution">
    <text evidence="2">The sequence shown here is derived from an EMBL/GenBank/DDBJ whole genome shotgun (WGS) entry which is preliminary data.</text>
</comment>
<evidence type="ECO:0000313" key="1">
    <source>
        <dbReference type="EMBL" id="CAF1097924.1"/>
    </source>
</evidence>
<proteinExistence type="predicted"/>
<evidence type="ECO:0000313" key="3">
    <source>
        <dbReference type="Proteomes" id="UP000663868"/>
    </source>
</evidence>
<accession>A0A818UG08</accession>
<gene>
    <name evidence="1" type="ORF">IZO911_LOCUS22874</name>
    <name evidence="2" type="ORF">KXQ929_LOCUS11015</name>
</gene>
<dbReference type="EMBL" id="CAJOBB010000534">
    <property type="protein sequence ID" value="CAF3700618.1"/>
    <property type="molecule type" value="Genomic_DNA"/>
</dbReference>
<dbReference type="Proteomes" id="UP000663868">
    <property type="component" value="Unassembled WGS sequence"/>
</dbReference>
<dbReference type="Proteomes" id="UP000663860">
    <property type="component" value="Unassembled WGS sequence"/>
</dbReference>
<evidence type="ECO:0000313" key="2">
    <source>
        <dbReference type="EMBL" id="CAF3700618.1"/>
    </source>
</evidence>
<dbReference type="AlphaFoldDB" id="A0A818UG08"/>
<organism evidence="2 3">
    <name type="scientific">Adineta steineri</name>
    <dbReference type="NCBI Taxonomy" id="433720"/>
    <lineage>
        <taxon>Eukaryota</taxon>
        <taxon>Metazoa</taxon>
        <taxon>Spiralia</taxon>
        <taxon>Gnathifera</taxon>
        <taxon>Rotifera</taxon>
        <taxon>Eurotatoria</taxon>
        <taxon>Bdelloidea</taxon>
        <taxon>Adinetida</taxon>
        <taxon>Adinetidae</taxon>
        <taxon>Adineta</taxon>
    </lineage>
</organism>
<reference evidence="2" key="1">
    <citation type="submission" date="2021-02" db="EMBL/GenBank/DDBJ databases">
        <authorList>
            <person name="Nowell W R."/>
        </authorList>
    </citation>
    <scope>NUCLEOTIDE SEQUENCE</scope>
</reference>
<dbReference type="EMBL" id="CAJNOE010000259">
    <property type="protein sequence ID" value="CAF1097924.1"/>
    <property type="molecule type" value="Genomic_DNA"/>
</dbReference>
<sequence length="72" mass="8421">MTYFPNRTLTLIGLARGYSSLNRTNLARLYYSRLINDMLYNSEFGLPWYDEAYNYLASPTFDSVPLNDIHLC</sequence>
<protein>
    <submittedName>
        <fullName evidence="2">Uncharacterized protein</fullName>
    </submittedName>
</protein>
<name>A0A818UG08_9BILA</name>